<proteinExistence type="inferred from homology"/>
<dbReference type="Proteomes" id="UP000031572">
    <property type="component" value="Unassembled WGS sequence"/>
</dbReference>
<dbReference type="PIRSF" id="PIRSF000094">
    <property type="entry name" value="Enoyl-ACP_rdct"/>
    <property type="match status" value="1"/>
</dbReference>
<keyword evidence="12" id="KW-1185">Reference proteome</keyword>
<feature type="binding site" evidence="10">
    <location>
        <position position="162"/>
    </location>
    <ligand>
        <name>NAD(+)</name>
        <dbReference type="ChEBI" id="CHEBI:57540"/>
    </ligand>
</feature>
<dbReference type="InterPro" id="IPR002347">
    <property type="entry name" value="SDR_fam"/>
</dbReference>
<keyword evidence="4" id="KW-0276">Fatty acid metabolism</keyword>
<dbReference type="Pfam" id="PF13561">
    <property type="entry name" value="adh_short_C2"/>
    <property type="match status" value="1"/>
</dbReference>
<comment type="similarity">
    <text evidence="2 8">Belongs to the short-chain dehydrogenases/reductases (SDR) family. FabI subfamily.</text>
</comment>
<comment type="catalytic activity">
    <reaction evidence="8">
        <text>a 2,3-saturated acyl-[ACP] + NAD(+) = a (2E)-enoyl-[ACP] + NADH + H(+)</text>
        <dbReference type="Rhea" id="RHEA:10240"/>
        <dbReference type="Rhea" id="RHEA-COMP:9925"/>
        <dbReference type="Rhea" id="RHEA-COMP:9926"/>
        <dbReference type="ChEBI" id="CHEBI:15378"/>
        <dbReference type="ChEBI" id="CHEBI:57540"/>
        <dbReference type="ChEBI" id="CHEBI:57945"/>
        <dbReference type="ChEBI" id="CHEBI:78784"/>
        <dbReference type="ChEBI" id="CHEBI:78785"/>
        <dbReference type="EC" id="1.3.1.9"/>
    </reaction>
</comment>
<dbReference type="PANTHER" id="PTHR43159:SF2">
    <property type="entry name" value="ENOYL-[ACYL-CARRIER-PROTEIN] REDUCTASE [NADH], CHLOROPLASTIC"/>
    <property type="match status" value="1"/>
</dbReference>
<evidence type="ECO:0000256" key="8">
    <source>
        <dbReference type="PIRNR" id="PIRNR000094"/>
    </source>
</evidence>
<dbReference type="InterPro" id="IPR036291">
    <property type="entry name" value="NAD(P)-bd_dom_sf"/>
</dbReference>
<dbReference type="SUPFAM" id="SSF51735">
    <property type="entry name" value="NAD(P)-binding Rossmann-fold domains"/>
    <property type="match status" value="1"/>
</dbReference>
<dbReference type="CDD" id="cd05372">
    <property type="entry name" value="ENR_SDR"/>
    <property type="match status" value="1"/>
</dbReference>
<evidence type="ECO:0000256" key="2">
    <source>
        <dbReference type="ARBA" id="ARBA00009233"/>
    </source>
</evidence>
<keyword evidence="5 8" id="KW-0560">Oxidoreductase</keyword>
<evidence type="ECO:0000256" key="4">
    <source>
        <dbReference type="ARBA" id="ARBA00022832"/>
    </source>
</evidence>
<evidence type="ECO:0000313" key="11">
    <source>
        <dbReference type="EMBL" id="KIF83169.1"/>
    </source>
</evidence>
<dbReference type="PANTHER" id="PTHR43159">
    <property type="entry name" value="ENOYL-[ACYL-CARRIER-PROTEIN] REDUCTASE"/>
    <property type="match status" value="1"/>
</dbReference>
<feature type="binding site" evidence="10">
    <location>
        <position position="92"/>
    </location>
    <ligand>
        <name>NAD(+)</name>
        <dbReference type="ChEBI" id="CHEBI:57540"/>
    </ligand>
</feature>
<evidence type="ECO:0000313" key="12">
    <source>
        <dbReference type="Proteomes" id="UP000031572"/>
    </source>
</evidence>
<accession>A0A0C2BSY3</accession>
<evidence type="ECO:0000256" key="5">
    <source>
        <dbReference type="ARBA" id="ARBA00023002"/>
    </source>
</evidence>
<keyword evidence="6" id="KW-0443">Lipid metabolism</keyword>
<comment type="pathway">
    <text evidence="1">Lipid metabolism; fatty acid biosynthesis.</text>
</comment>
<evidence type="ECO:0000256" key="1">
    <source>
        <dbReference type="ARBA" id="ARBA00005194"/>
    </source>
</evidence>
<dbReference type="OrthoDB" id="9803628at2"/>
<evidence type="ECO:0000256" key="10">
    <source>
        <dbReference type="PIRSR" id="PIRSR000094-3"/>
    </source>
</evidence>
<name>A0A0C2BSY3_9BURK</name>
<gene>
    <name evidence="11" type="ORF">TSA66_23735</name>
</gene>
<dbReference type="STRING" id="709839.TSA66_23735"/>
<dbReference type="Gene3D" id="1.10.8.400">
    <property type="entry name" value="Enoyl acyl carrier protein reductase"/>
    <property type="match status" value="1"/>
</dbReference>
<dbReference type="Gene3D" id="3.40.50.720">
    <property type="entry name" value="NAD(P)-binding Rossmann-like Domain"/>
    <property type="match status" value="1"/>
</dbReference>
<keyword evidence="3 8" id="KW-0444">Lipid biosynthesis</keyword>
<dbReference type="GO" id="GO:0006633">
    <property type="term" value="P:fatty acid biosynthetic process"/>
    <property type="evidence" value="ECO:0007669"/>
    <property type="project" value="UniProtKB-UniPathway"/>
</dbReference>
<dbReference type="UniPathway" id="UPA00094"/>
<comment type="caution">
    <text evidence="11">The sequence shown here is derived from an EMBL/GenBank/DDBJ whole genome shotgun (WGS) entry which is preliminary data.</text>
</comment>
<dbReference type="EMBL" id="JWJG01000028">
    <property type="protein sequence ID" value="KIF83169.1"/>
    <property type="molecule type" value="Genomic_DNA"/>
</dbReference>
<dbReference type="GO" id="GO:0004318">
    <property type="term" value="F:enoyl-[acyl-carrier-protein] reductase (NADH) activity"/>
    <property type="evidence" value="ECO:0007669"/>
    <property type="project" value="UniProtKB-EC"/>
</dbReference>
<sequence length="254" mass="27581">MKTLEGKRGLVVGIANDQSIAYGCAKAFRDAGAELALTYLNEKALRYVQPLADQLKSALLLPCDVREPGQLEAVFERIASDWGQLDFLLHSIAYAPTEDLHRRLVESSQEGFALAMDVSCHSFIRMARMAEPLMKNGGCLLTVTFYGSEKVVENYNLMGPVKAALESSVRYMAAELGNQGIRVHALSPGPLKTRAASGIGRFDELLDNARTRAPERMLAGIDDVGNVAAFLVSDGARLLTGNVEYIDGGYHIMG</sequence>
<keyword evidence="7 8" id="KW-0275">Fatty acid biosynthesis</keyword>
<keyword evidence="8 10" id="KW-0520">NAD</keyword>
<feature type="binding site" evidence="9">
    <location>
        <position position="95"/>
    </location>
    <ligand>
        <name>substrate</name>
    </ligand>
</feature>
<dbReference type="EC" id="1.3.1.9" evidence="8"/>
<evidence type="ECO:0000256" key="7">
    <source>
        <dbReference type="ARBA" id="ARBA00023160"/>
    </source>
</evidence>
<dbReference type="RefSeq" id="WP_040041795.1">
    <property type="nucleotide sequence ID" value="NZ_JWJG01000028.1"/>
</dbReference>
<evidence type="ECO:0000256" key="9">
    <source>
        <dbReference type="PIRSR" id="PIRSR000094-2"/>
    </source>
</evidence>
<evidence type="ECO:0000256" key="6">
    <source>
        <dbReference type="ARBA" id="ARBA00023098"/>
    </source>
</evidence>
<feature type="binding site" evidence="10">
    <location>
        <begin position="19"/>
        <end position="20"/>
    </location>
    <ligand>
        <name>NAD(+)</name>
        <dbReference type="ChEBI" id="CHEBI:57540"/>
    </ligand>
</feature>
<feature type="binding site" evidence="10">
    <location>
        <begin position="64"/>
        <end position="65"/>
    </location>
    <ligand>
        <name>NAD(+)</name>
        <dbReference type="ChEBI" id="CHEBI:57540"/>
    </ligand>
</feature>
<dbReference type="NCBIfam" id="NF005717">
    <property type="entry name" value="PRK07533.1"/>
    <property type="match status" value="1"/>
</dbReference>
<reference evidence="11 12" key="1">
    <citation type="submission" date="2014-12" db="EMBL/GenBank/DDBJ databases">
        <title>Denitrispirillum autotrophicum gen. nov., sp. nov., Denitrifying, Facultatively Autotrophic Bacteria Isolated from Rice Paddy Soil.</title>
        <authorList>
            <person name="Ishii S."/>
            <person name="Ashida N."/>
            <person name="Ohno H."/>
            <person name="Otsuka S."/>
            <person name="Yokota A."/>
            <person name="Senoo K."/>
        </authorList>
    </citation>
    <scope>NUCLEOTIDE SEQUENCE [LARGE SCALE GENOMIC DNA]</scope>
    <source>
        <strain evidence="11 12">TSA66</strain>
    </source>
</reference>
<protein>
    <recommendedName>
        <fullName evidence="8">Enoyl-[acyl-carrier-protein] reductase [NADH]</fullName>
        <ecNumber evidence="8">1.3.1.9</ecNumber>
    </recommendedName>
</protein>
<dbReference type="AlphaFoldDB" id="A0A0C2BSY3"/>
<dbReference type="InterPro" id="IPR014358">
    <property type="entry name" value="Enoyl-ACP_Rdtase_NADH"/>
</dbReference>
<evidence type="ECO:0000256" key="3">
    <source>
        <dbReference type="ARBA" id="ARBA00022516"/>
    </source>
</evidence>
<organism evidence="11 12">
    <name type="scientific">Noviherbaspirillum autotrophicum</name>
    <dbReference type="NCBI Taxonomy" id="709839"/>
    <lineage>
        <taxon>Bacteria</taxon>
        <taxon>Pseudomonadati</taxon>
        <taxon>Pseudomonadota</taxon>
        <taxon>Betaproteobacteria</taxon>
        <taxon>Burkholderiales</taxon>
        <taxon>Oxalobacteraceae</taxon>
        <taxon>Noviherbaspirillum</taxon>
    </lineage>
</organism>
<dbReference type="PRINTS" id="PR00081">
    <property type="entry name" value="GDHRDH"/>
</dbReference>
<feature type="binding site" evidence="10">
    <location>
        <position position="13"/>
    </location>
    <ligand>
        <name>NAD(+)</name>
        <dbReference type="ChEBI" id="CHEBI:57540"/>
    </ligand>
</feature>